<dbReference type="Proteomes" id="UP000006868">
    <property type="component" value="Plasmid pSC2"/>
</dbReference>
<geneLocation type="plasmid" evidence="1 2">
    <name>pSC2</name>
</geneLocation>
<protein>
    <submittedName>
        <fullName evidence="1">Uncharacterized protein</fullName>
    </submittedName>
</protein>
<dbReference type="HOGENOM" id="CLU_1407584_0_0_9"/>
<evidence type="ECO:0000313" key="1">
    <source>
        <dbReference type="EMBL" id="ADO59943.1"/>
    </source>
</evidence>
<accession>E3ELB1</accession>
<sequence length="193" mass="22194">MYIVEVETNKGKIRGVALQDQDGSIAIITGVHIEVTKKWFKHNKKVCYEVIQLESSDYTSYTIISELGSYEKTCMYELLNDDMKHMFTSYYKNELLQTNLFWNKVKLLIIEQNLTLTELSVVHELFRDGFAKENIVGLEVSNDDRRVSFNLTEQEGVQHLMQLIQKAVMHGELVAKANNVKIIDGISSQLKIS</sequence>
<dbReference type="EMBL" id="CP002214">
    <property type="protein sequence ID" value="ADO59943.1"/>
    <property type="molecule type" value="Genomic_DNA"/>
</dbReference>
<dbReference type="PATRIC" id="fig|886882.15.peg.6038"/>
<dbReference type="KEGG" id="ppm:PPSC2_28465"/>
<proteinExistence type="predicted"/>
<evidence type="ECO:0000313" key="2">
    <source>
        <dbReference type="Proteomes" id="UP000006868"/>
    </source>
</evidence>
<dbReference type="AlphaFoldDB" id="E3ELB1"/>
<reference evidence="1 2" key="1">
    <citation type="journal article" date="2011" name="J. Bacteriol.">
        <title>Complete genome sequence of Paenibacillus polymyxa SC2, a strain of plant growth-promoting Rhizobacterium with broad-spectrum antimicrobial activity.</title>
        <authorList>
            <person name="Ma M."/>
            <person name="Wang C."/>
            <person name="Ding Y."/>
            <person name="Li L."/>
            <person name="Shen D."/>
            <person name="Jiang X."/>
            <person name="Guan D."/>
            <person name="Cao F."/>
            <person name="Chen H."/>
            <person name="Feng R."/>
            <person name="Wang X."/>
            <person name="Ge Y."/>
            <person name="Yao L."/>
            <person name="Bing X."/>
            <person name="Yang X."/>
            <person name="Li J."/>
            <person name="Du B."/>
        </authorList>
    </citation>
    <scope>NUCLEOTIDE SEQUENCE [LARGE SCALE GENOMIC DNA]</scope>
    <source>
        <strain evidence="1 2">SC2</strain>
        <plasmid evidence="2">pSC2</plasmid>
    </source>
</reference>
<keyword evidence="1" id="KW-0614">Plasmid</keyword>
<dbReference type="RefSeq" id="WP_013386357.1">
    <property type="nucleotide sequence ID" value="NC_014628.2"/>
</dbReference>
<organism evidence="1 2">
    <name type="scientific">Paenibacillus polymyxa (strain SC2)</name>
    <name type="common">Bacillus polymyxa</name>
    <dbReference type="NCBI Taxonomy" id="886882"/>
    <lineage>
        <taxon>Bacteria</taxon>
        <taxon>Bacillati</taxon>
        <taxon>Bacillota</taxon>
        <taxon>Bacilli</taxon>
        <taxon>Bacillales</taxon>
        <taxon>Paenibacillaceae</taxon>
        <taxon>Paenibacillus</taxon>
    </lineage>
</organism>
<gene>
    <name evidence="1" type="ORF">PPSC2_28465</name>
</gene>
<name>E3ELB1_PAEPS</name>